<sequence>MDGAETAHRPVAVVLGGGGFIGRNICAALRAAGWAVTAVGRRAAHPPEGCRAVRLDFARTGTRDLAAGLADLRPGLVVNAAGALWDVTDDELTEGNVTLVERLVDAVAAQPGPVRLVHLGSAYEYGAHPGKRLVESLPARPAGRYARTKLAGTQLVTRAVADGRVDATVLRIAVSVGPYAPRHSLLGGIARQLAAHPDTLRLPPIDGVRDVVDVRDVADAVLCAARADGPPPVVNIGSGVGVRLTDAVDELIRIAGPGTRGVRIVPAAPPAVRRDTGIGSQPLDIGLAHRAFGWSPARTVVDALQALWDSVRTAPGGGTAPLTTSAANEESIHG</sequence>
<organism evidence="3 4">
    <name type="scientific">Streptomyces albus</name>
    <dbReference type="NCBI Taxonomy" id="1888"/>
    <lineage>
        <taxon>Bacteria</taxon>
        <taxon>Bacillati</taxon>
        <taxon>Actinomycetota</taxon>
        <taxon>Actinomycetes</taxon>
        <taxon>Kitasatosporales</taxon>
        <taxon>Streptomycetaceae</taxon>
        <taxon>Streptomyces</taxon>
    </lineage>
</organism>
<dbReference type="SUPFAM" id="SSF51735">
    <property type="entry name" value="NAD(P)-binding Rossmann-fold domains"/>
    <property type="match status" value="1"/>
</dbReference>
<dbReference type="InterPro" id="IPR036291">
    <property type="entry name" value="NAD(P)-bd_dom_sf"/>
</dbReference>
<proteinExistence type="predicted"/>
<dbReference type="EMBL" id="RCIY01000120">
    <property type="protein sequence ID" value="TGG74614.1"/>
    <property type="molecule type" value="Genomic_DNA"/>
</dbReference>
<dbReference type="Gene3D" id="3.40.50.720">
    <property type="entry name" value="NAD(P)-binding Rossmann-like Domain"/>
    <property type="match status" value="1"/>
</dbReference>
<dbReference type="GeneID" id="75185352"/>
<name>A0A8H1QK29_9ACTN</name>
<evidence type="ECO:0000259" key="2">
    <source>
        <dbReference type="Pfam" id="PF01370"/>
    </source>
</evidence>
<dbReference type="Pfam" id="PF01370">
    <property type="entry name" value="Epimerase"/>
    <property type="match status" value="1"/>
</dbReference>
<feature type="region of interest" description="Disordered" evidence="1">
    <location>
        <begin position="314"/>
        <end position="334"/>
    </location>
</feature>
<evidence type="ECO:0000256" key="1">
    <source>
        <dbReference type="SAM" id="MobiDB-lite"/>
    </source>
</evidence>
<dbReference type="Proteomes" id="UP000298111">
    <property type="component" value="Unassembled WGS sequence"/>
</dbReference>
<reference evidence="3 4" key="1">
    <citation type="submission" date="2018-10" db="EMBL/GenBank/DDBJ databases">
        <title>Isolation of pseudouridimycin from Streptomyces albus DSM 40763.</title>
        <authorList>
            <person name="Rosenqvist P."/>
            <person name="Metsae-Ketelae M."/>
            <person name="Virta P."/>
        </authorList>
    </citation>
    <scope>NUCLEOTIDE SEQUENCE [LARGE SCALE GENOMIC DNA]</scope>
    <source>
        <strain evidence="3 4">DSM 40763</strain>
    </source>
</reference>
<dbReference type="InterPro" id="IPR050177">
    <property type="entry name" value="Lipid_A_modif_metabolic_enz"/>
</dbReference>
<accession>A0A8H1QK29</accession>
<feature type="domain" description="NAD-dependent epimerase/dehydratase" evidence="2">
    <location>
        <begin position="13"/>
        <end position="237"/>
    </location>
</feature>
<dbReference type="AlphaFoldDB" id="A0A8H1QK29"/>
<dbReference type="RefSeq" id="WP_016467305.1">
    <property type="nucleotide sequence ID" value="NZ_BBQG01000026.1"/>
</dbReference>
<gene>
    <name evidence="3" type="ORF">D8771_33925</name>
</gene>
<evidence type="ECO:0000313" key="3">
    <source>
        <dbReference type="EMBL" id="TGG74614.1"/>
    </source>
</evidence>
<evidence type="ECO:0000313" key="4">
    <source>
        <dbReference type="Proteomes" id="UP000298111"/>
    </source>
</evidence>
<dbReference type="InterPro" id="IPR001509">
    <property type="entry name" value="Epimerase_deHydtase"/>
</dbReference>
<comment type="caution">
    <text evidence="3">The sequence shown here is derived from an EMBL/GenBank/DDBJ whole genome shotgun (WGS) entry which is preliminary data.</text>
</comment>
<dbReference type="PANTHER" id="PTHR43245">
    <property type="entry name" value="BIFUNCTIONAL POLYMYXIN RESISTANCE PROTEIN ARNA"/>
    <property type="match status" value="1"/>
</dbReference>
<protein>
    <submittedName>
        <fullName evidence="3">NAD(P)-dependent oxidoreductase</fullName>
    </submittedName>
</protein>